<feature type="region of interest" description="Disordered" evidence="2">
    <location>
        <begin position="30"/>
        <end position="54"/>
    </location>
</feature>
<comment type="caution">
    <text evidence="5">The sequence shown here is derived from an EMBL/GenBank/DDBJ whole genome shotgun (WGS) entry which is preliminary data.</text>
</comment>
<dbReference type="Pfam" id="PF00341">
    <property type="entry name" value="PDGF"/>
    <property type="match status" value="1"/>
</dbReference>
<evidence type="ECO:0000256" key="3">
    <source>
        <dbReference type="SAM" id="SignalP"/>
    </source>
</evidence>
<proteinExistence type="inferred from homology"/>
<dbReference type="PANTHER" id="PTHR21719">
    <property type="entry name" value="FI06402P-RELATED"/>
    <property type="match status" value="1"/>
</dbReference>
<protein>
    <recommendedName>
        <fullName evidence="4">Platelet-derived growth factor (PDGF) family profile domain-containing protein</fullName>
    </recommendedName>
</protein>
<evidence type="ECO:0000256" key="2">
    <source>
        <dbReference type="SAM" id="MobiDB-lite"/>
    </source>
</evidence>
<dbReference type="SUPFAM" id="SSF57501">
    <property type="entry name" value="Cystine-knot cytokines"/>
    <property type="match status" value="1"/>
</dbReference>
<feature type="domain" description="Platelet-derived growth factor (PDGF) family profile" evidence="4">
    <location>
        <begin position="115"/>
        <end position="182"/>
    </location>
</feature>
<evidence type="ECO:0000256" key="1">
    <source>
        <dbReference type="RuleBase" id="RU003818"/>
    </source>
</evidence>
<feature type="compositionally biased region" description="Basic and acidic residues" evidence="2">
    <location>
        <begin position="35"/>
        <end position="54"/>
    </location>
</feature>
<dbReference type="InterPro" id="IPR000072">
    <property type="entry name" value="PDGF/VEGF_dom"/>
</dbReference>
<keyword evidence="3" id="KW-0732">Signal</keyword>
<dbReference type="InterPro" id="IPR029034">
    <property type="entry name" value="Cystine-knot_cytokine"/>
</dbReference>
<keyword evidence="6" id="KW-1185">Reference proteome</keyword>
<evidence type="ECO:0000313" key="6">
    <source>
        <dbReference type="Proteomes" id="UP000827092"/>
    </source>
</evidence>
<sequence>MTRVTMRYQTLTAILCTLVLLRETKCRVHRRHHHRDEIHTTNEEHKLPESQHAPRDHLHLKTLDEDELQSRQEARQRQDELLALEHSERVSESGTCDVPKPQVVHVSDHYPGRYFLPHCTVLHRCGRHSGCCGSDHLRCVSVEHQKVVLPFFSVFMVEVRPGGKAVRRVEKLEFTNHTKCGCALDPKAATRYDL</sequence>
<feature type="chain" id="PRO_5043417352" description="Platelet-derived growth factor (PDGF) family profile domain-containing protein" evidence="3">
    <location>
        <begin position="27"/>
        <end position="194"/>
    </location>
</feature>
<dbReference type="PANTHER" id="PTHR21719:SF1">
    <property type="entry name" value="FI06402P-RELATED"/>
    <property type="match status" value="1"/>
</dbReference>
<feature type="signal peptide" evidence="3">
    <location>
        <begin position="1"/>
        <end position="26"/>
    </location>
</feature>
<keyword evidence="1" id="KW-0339">Growth factor</keyword>
<organism evidence="5 6">
    <name type="scientific">Oedothorax gibbosus</name>
    <dbReference type="NCBI Taxonomy" id="931172"/>
    <lineage>
        <taxon>Eukaryota</taxon>
        <taxon>Metazoa</taxon>
        <taxon>Ecdysozoa</taxon>
        <taxon>Arthropoda</taxon>
        <taxon>Chelicerata</taxon>
        <taxon>Arachnida</taxon>
        <taxon>Araneae</taxon>
        <taxon>Araneomorphae</taxon>
        <taxon>Entelegynae</taxon>
        <taxon>Araneoidea</taxon>
        <taxon>Linyphiidae</taxon>
        <taxon>Erigoninae</taxon>
        <taxon>Oedothorax</taxon>
    </lineage>
</organism>
<dbReference type="EMBL" id="JAFNEN010000049">
    <property type="protein sequence ID" value="KAG8197821.1"/>
    <property type="molecule type" value="Genomic_DNA"/>
</dbReference>
<reference evidence="5 6" key="1">
    <citation type="journal article" date="2022" name="Nat. Ecol. Evol.">
        <title>A masculinizing supergene underlies an exaggerated male reproductive morph in a spider.</title>
        <authorList>
            <person name="Hendrickx F."/>
            <person name="De Corte Z."/>
            <person name="Sonet G."/>
            <person name="Van Belleghem S.M."/>
            <person name="Kostlbacher S."/>
            <person name="Vangestel C."/>
        </authorList>
    </citation>
    <scope>NUCLEOTIDE SEQUENCE [LARGE SCALE GENOMIC DNA]</scope>
    <source>
        <strain evidence="5">W744_W776</strain>
    </source>
</reference>
<comment type="similarity">
    <text evidence="1">Belongs to the PDGF/VEGF growth factor family.</text>
</comment>
<evidence type="ECO:0000313" key="5">
    <source>
        <dbReference type="EMBL" id="KAG8197821.1"/>
    </source>
</evidence>
<accession>A0AAV6VQ06</accession>
<dbReference type="SMART" id="SM00141">
    <property type="entry name" value="PDGF"/>
    <property type="match status" value="1"/>
</dbReference>
<name>A0AAV6VQ06_9ARAC</name>
<dbReference type="PROSITE" id="PS50278">
    <property type="entry name" value="PDGF_2"/>
    <property type="match status" value="1"/>
</dbReference>
<gene>
    <name evidence="5" type="ORF">JTE90_020099</name>
</gene>
<dbReference type="Gene3D" id="2.10.90.10">
    <property type="entry name" value="Cystine-knot cytokines"/>
    <property type="match status" value="1"/>
</dbReference>
<dbReference type="GO" id="GO:0016020">
    <property type="term" value="C:membrane"/>
    <property type="evidence" value="ECO:0007669"/>
    <property type="project" value="InterPro"/>
</dbReference>
<dbReference type="AlphaFoldDB" id="A0AAV6VQ06"/>
<dbReference type="GO" id="GO:0035099">
    <property type="term" value="P:hemocyte migration"/>
    <property type="evidence" value="ECO:0007669"/>
    <property type="project" value="TreeGrafter"/>
</dbReference>
<evidence type="ECO:0000259" key="4">
    <source>
        <dbReference type="PROSITE" id="PS50278"/>
    </source>
</evidence>
<dbReference type="GO" id="GO:0008083">
    <property type="term" value="F:growth factor activity"/>
    <property type="evidence" value="ECO:0007669"/>
    <property type="project" value="UniProtKB-KW"/>
</dbReference>
<dbReference type="Proteomes" id="UP000827092">
    <property type="component" value="Unassembled WGS sequence"/>
</dbReference>